<keyword evidence="21" id="KW-1185">Reference proteome</keyword>
<dbReference type="GO" id="GO:0005524">
    <property type="term" value="F:ATP binding"/>
    <property type="evidence" value="ECO:0007669"/>
    <property type="project" value="UniProtKB-KW"/>
</dbReference>
<dbReference type="InterPro" id="IPR003661">
    <property type="entry name" value="HisK_dim/P_dom"/>
</dbReference>
<dbReference type="CDD" id="cd17546">
    <property type="entry name" value="REC_hyHK_CKI1_RcsC-like"/>
    <property type="match status" value="1"/>
</dbReference>
<evidence type="ECO:0000256" key="7">
    <source>
        <dbReference type="ARBA" id="ARBA00022692"/>
    </source>
</evidence>
<dbReference type="GO" id="GO:0006355">
    <property type="term" value="P:regulation of DNA-templated transcription"/>
    <property type="evidence" value="ECO:0007669"/>
    <property type="project" value="InterPro"/>
</dbReference>
<reference evidence="20 21" key="1">
    <citation type="submission" date="2013-08" db="EMBL/GenBank/DDBJ databases">
        <authorList>
            <consortium name="DOE Joint Genome Institute"/>
            <person name="Eisen J."/>
            <person name="Huntemann M."/>
            <person name="Han J."/>
            <person name="Chen A."/>
            <person name="Kyrpides N."/>
            <person name="Mavromatis K."/>
            <person name="Markowitz V."/>
            <person name="Palaniappan K."/>
            <person name="Ivanova N."/>
            <person name="Schaumberg A."/>
            <person name="Pati A."/>
            <person name="Liolios K."/>
            <person name="Nordberg H.P."/>
            <person name="Cantor M.N."/>
            <person name="Hua S.X."/>
            <person name="Woyke T."/>
        </authorList>
    </citation>
    <scope>NUCLEOTIDE SEQUENCE [LARGE SCALE GENOMIC DNA]</scope>
    <source>
        <strain evidence="20 21">DSM 2278</strain>
    </source>
</reference>
<dbReference type="NCBIfam" id="TIGR00229">
    <property type="entry name" value="sensory_box"/>
    <property type="match status" value="1"/>
</dbReference>
<accession>W9DR76</accession>
<dbReference type="PROSITE" id="PS50894">
    <property type="entry name" value="HPT"/>
    <property type="match status" value="1"/>
</dbReference>
<dbReference type="Pfam" id="PF00989">
    <property type="entry name" value="PAS"/>
    <property type="match status" value="1"/>
</dbReference>
<evidence type="ECO:0000256" key="11">
    <source>
        <dbReference type="ARBA" id="ARBA00022989"/>
    </source>
</evidence>
<feature type="domain" description="Response regulatory" evidence="18">
    <location>
        <begin position="601"/>
        <end position="720"/>
    </location>
</feature>
<dbReference type="STRING" id="1090322.MettiDRAFT_1606"/>
<dbReference type="SMART" id="SM00388">
    <property type="entry name" value="HisKA"/>
    <property type="match status" value="1"/>
</dbReference>
<feature type="region of interest" description="Disordered" evidence="16">
    <location>
        <begin position="1"/>
        <end position="30"/>
    </location>
</feature>
<dbReference type="EMBL" id="AZAJ01000001">
    <property type="protein sequence ID" value="ETA68153.1"/>
    <property type="molecule type" value="Genomic_DNA"/>
</dbReference>
<dbReference type="OrthoDB" id="342253at2157"/>
<keyword evidence="6" id="KW-0808">Transferase</keyword>
<keyword evidence="5 15" id="KW-0597">Phosphoprotein</keyword>
<dbReference type="Proteomes" id="UP000019483">
    <property type="component" value="Unassembled WGS sequence"/>
</dbReference>
<dbReference type="InterPro" id="IPR004358">
    <property type="entry name" value="Sig_transdc_His_kin-like_C"/>
</dbReference>
<evidence type="ECO:0000256" key="13">
    <source>
        <dbReference type="ARBA" id="ARBA00023136"/>
    </source>
</evidence>
<evidence type="ECO:0000256" key="3">
    <source>
        <dbReference type="ARBA" id="ARBA00012438"/>
    </source>
</evidence>
<dbReference type="Pfam" id="PF00512">
    <property type="entry name" value="HisKA"/>
    <property type="match status" value="1"/>
</dbReference>
<evidence type="ECO:0000256" key="15">
    <source>
        <dbReference type="PROSITE-ProRule" id="PRU00169"/>
    </source>
</evidence>
<dbReference type="Pfam" id="PF01627">
    <property type="entry name" value="Hpt"/>
    <property type="match status" value="1"/>
</dbReference>
<keyword evidence="11" id="KW-1133">Transmembrane helix</keyword>
<evidence type="ECO:0000313" key="20">
    <source>
        <dbReference type="EMBL" id="ETA68153.1"/>
    </source>
</evidence>
<dbReference type="Pfam" id="PF02518">
    <property type="entry name" value="HATPase_c"/>
    <property type="match status" value="1"/>
</dbReference>
<name>W9DR76_METTI</name>
<keyword evidence="13" id="KW-0472">Membrane</keyword>
<dbReference type="CDD" id="cd16922">
    <property type="entry name" value="HATPase_EvgS-ArcB-TorS-like"/>
    <property type="match status" value="1"/>
</dbReference>
<dbReference type="Gene3D" id="3.40.50.2300">
    <property type="match status" value="2"/>
</dbReference>
<dbReference type="GO" id="GO:0000155">
    <property type="term" value="F:phosphorelay sensor kinase activity"/>
    <property type="evidence" value="ECO:0007669"/>
    <property type="project" value="InterPro"/>
</dbReference>
<dbReference type="Gene3D" id="1.10.287.130">
    <property type="match status" value="1"/>
</dbReference>
<dbReference type="SUPFAM" id="SSF52172">
    <property type="entry name" value="CheY-like"/>
    <property type="match status" value="2"/>
</dbReference>
<feature type="modified residue" description="Phosphohistidine" evidence="14">
    <location>
        <position position="797"/>
    </location>
</feature>
<dbReference type="CDD" id="cd00130">
    <property type="entry name" value="PAS"/>
    <property type="match status" value="1"/>
</dbReference>
<dbReference type="InterPro" id="IPR036890">
    <property type="entry name" value="HATPase_C_sf"/>
</dbReference>
<keyword evidence="12" id="KW-0902">Two-component regulatory system</keyword>
<dbReference type="Gene3D" id="1.20.120.160">
    <property type="entry name" value="HPT domain"/>
    <property type="match status" value="1"/>
</dbReference>
<organism evidence="20 21">
    <name type="scientific">Methanolobus tindarius DSM 2278</name>
    <dbReference type="NCBI Taxonomy" id="1090322"/>
    <lineage>
        <taxon>Archaea</taxon>
        <taxon>Methanobacteriati</taxon>
        <taxon>Methanobacteriota</taxon>
        <taxon>Stenosarchaea group</taxon>
        <taxon>Methanomicrobia</taxon>
        <taxon>Methanosarcinales</taxon>
        <taxon>Methanosarcinaceae</taxon>
        <taxon>Methanolobus</taxon>
    </lineage>
</organism>
<dbReference type="SUPFAM" id="SSF55874">
    <property type="entry name" value="ATPase domain of HSP90 chaperone/DNA topoisomerase II/histidine kinase"/>
    <property type="match status" value="1"/>
</dbReference>
<feature type="domain" description="HPt" evidence="19">
    <location>
        <begin position="758"/>
        <end position="851"/>
    </location>
</feature>
<gene>
    <name evidence="20" type="ORF">MettiDRAFT_1606</name>
</gene>
<dbReference type="InterPro" id="IPR005467">
    <property type="entry name" value="His_kinase_dom"/>
</dbReference>
<evidence type="ECO:0000256" key="8">
    <source>
        <dbReference type="ARBA" id="ARBA00022741"/>
    </source>
</evidence>
<evidence type="ECO:0000259" key="17">
    <source>
        <dbReference type="PROSITE" id="PS50109"/>
    </source>
</evidence>
<evidence type="ECO:0000256" key="6">
    <source>
        <dbReference type="ARBA" id="ARBA00022679"/>
    </source>
</evidence>
<dbReference type="PRINTS" id="PR00344">
    <property type="entry name" value="BCTRLSENSOR"/>
</dbReference>
<evidence type="ECO:0000256" key="10">
    <source>
        <dbReference type="ARBA" id="ARBA00022840"/>
    </source>
</evidence>
<dbReference type="InterPro" id="IPR003594">
    <property type="entry name" value="HATPase_dom"/>
</dbReference>
<dbReference type="PANTHER" id="PTHR45339">
    <property type="entry name" value="HYBRID SIGNAL TRANSDUCTION HISTIDINE KINASE J"/>
    <property type="match status" value="1"/>
</dbReference>
<dbReference type="PROSITE" id="PS50110">
    <property type="entry name" value="RESPONSE_REGULATORY"/>
    <property type="match status" value="2"/>
</dbReference>
<dbReference type="Gene3D" id="3.30.450.20">
    <property type="entry name" value="PAS domain"/>
    <property type="match status" value="1"/>
</dbReference>
<dbReference type="RefSeq" id="WP_023845289.1">
    <property type="nucleotide sequence ID" value="NZ_AZAJ01000001.1"/>
</dbReference>
<evidence type="ECO:0000256" key="12">
    <source>
        <dbReference type="ARBA" id="ARBA00023012"/>
    </source>
</evidence>
<dbReference type="InterPro" id="IPR008207">
    <property type="entry name" value="Sig_transdc_His_kin_Hpt_dom"/>
</dbReference>
<keyword evidence="9" id="KW-0418">Kinase</keyword>
<evidence type="ECO:0000313" key="21">
    <source>
        <dbReference type="Proteomes" id="UP000019483"/>
    </source>
</evidence>
<dbReference type="Pfam" id="PF00072">
    <property type="entry name" value="Response_reg"/>
    <property type="match status" value="1"/>
</dbReference>
<comment type="catalytic activity">
    <reaction evidence="1">
        <text>ATP + protein L-histidine = ADP + protein N-phospho-L-histidine.</text>
        <dbReference type="EC" id="2.7.13.3"/>
    </reaction>
</comment>
<dbReference type="EC" id="2.7.13.3" evidence="3"/>
<keyword evidence="4" id="KW-1003">Cell membrane</keyword>
<evidence type="ECO:0000259" key="19">
    <source>
        <dbReference type="PROSITE" id="PS50894"/>
    </source>
</evidence>
<dbReference type="AlphaFoldDB" id="W9DR76"/>
<evidence type="ECO:0000256" key="1">
    <source>
        <dbReference type="ARBA" id="ARBA00000085"/>
    </source>
</evidence>
<dbReference type="SUPFAM" id="SSF47384">
    <property type="entry name" value="Homodimeric domain of signal transducing histidine kinase"/>
    <property type="match status" value="1"/>
</dbReference>
<comment type="subcellular location">
    <subcellularLocation>
        <location evidence="2">Cell membrane</location>
        <topology evidence="2">Multi-pass membrane protein</topology>
    </subcellularLocation>
</comment>
<feature type="compositionally biased region" description="Basic and acidic residues" evidence="16">
    <location>
        <begin position="12"/>
        <end position="30"/>
    </location>
</feature>
<evidence type="ECO:0000256" key="9">
    <source>
        <dbReference type="ARBA" id="ARBA00022777"/>
    </source>
</evidence>
<feature type="modified residue" description="4-aspartylphosphate" evidence="15">
    <location>
        <position position="507"/>
    </location>
</feature>
<dbReference type="InterPro" id="IPR013767">
    <property type="entry name" value="PAS_fold"/>
</dbReference>
<dbReference type="PROSITE" id="PS50109">
    <property type="entry name" value="HIS_KIN"/>
    <property type="match status" value="1"/>
</dbReference>
<evidence type="ECO:0000259" key="18">
    <source>
        <dbReference type="PROSITE" id="PS50110"/>
    </source>
</evidence>
<dbReference type="FunFam" id="1.10.287.130:FF:000003">
    <property type="entry name" value="Histidine kinase"/>
    <property type="match status" value="1"/>
</dbReference>
<dbReference type="SUPFAM" id="SSF47226">
    <property type="entry name" value="Histidine-containing phosphotransfer domain, HPT domain"/>
    <property type="match status" value="1"/>
</dbReference>
<feature type="modified residue" description="4-aspartylphosphate" evidence="15">
    <location>
        <position position="650"/>
    </location>
</feature>
<comment type="caution">
    <text evidence="20">The sequence shown here is derived from an EMBL/GenBank/DDBJ whole genome shotgun (WGS) entry which is preliminary data.</text>
</comment>
<dbReference type="SMART" id="SM00448">
    <property type="entry name" value="REC"/>
    <property type="match status" value="2"/>
</dbReference>
<dbReference type="SMART" id="SM00091">
    <property type="entry name" value="PAS"/>
    <property type="match status" value="1"/>
</dbReference>
<evidence type="ECO:0000256" key="2">
    <source>
        <dbReference type="ARBA" id="ARBA00004651"/>
    </source>
</evidence>
<dbReference type="PANTHER" id="PTHR45339:SF1">
    <property type="entry name" value="HYBRID SIGNAL TRANSDUCTION HISTIDINE KINASE J"/>
    <property type="match status" value="1"/>
</dbReference>
<keyword evidence="8" id="KW-0547">Nucleotide-binding</keyword>
<dbReference type="InterPro" id="IPR036097">
    <property type="entry name" value="HisK_dim/P_sf"/>
</dbReference>
<protein>
    <recommendedName>
        <fullName evidence="3">histidine kinase</fullName>
        <ecNumber evidence="3">2.7.13.3</ecNumber>
    </recommendedName>
</protein>
<keyword evidence="10" id="KW-0067">ATP-binding</keyword>
<dbReference type="InterPro" id="IPR036641">
    <property type="entry name" value="HPT_dom_sf"/>
</dbReference>
<dbReference type="GO" id="GO:0005886">
    <property type="term" value="C:plasma membrane"/>
    <property type="evidence" value="ECO:0007669"/>
    <property type="project" value="UniProtKB-SubCell"/>
</dbReference>
<sequence length="851" mass="95148">MKSKPSQNTESSELRREAEERLIGKTDKLPDNFESELSEDAQKLIHELRVYQIELEMQNDELYRTQLELETTQARYFDLYNLAPVGYFTVSEKDMILEANLTAETLLGVSRGSLVKQPLTRFIFKNDQDTYYLCRKQLFKTGEPQTCGLRLVKPDKTTLWALLEATVTQEVNGAHTSRVVMSNINELKILETNLIIEKEKAQEATKAKGEFLANMSHEIRTPMNGVIGMAGLLLDTKLDDEQRYYAETILASGDVLLDIINDILDFSKMEANKLEMKLLDFNLHNVLSKLTIILSIRAHEKGVELLCTVEPEVPANIMGDPGRLQQVLTNLVGNAIKFTQKGEVSVRVSLESETFSSTVLHFSVTDTGIGIPLNKIDLLFDKFYQVDSSTTRLYGGTGLGLAISKQIIETMGGEIGVKSTEGKGSEFWFTVPFSKQQEPEISSIQSVSLQGIRILVMDANTKNLEVLLDQLSSWGARAKGALDEAMAIKVLCKAYENHEPFQVVILDFHISGMDIGNLAKTIKVDDKFKDIFVILLLSIDEWLNIRQLDENYFDAYLGKPLKQSELFDKLSTILDMNEDGENAQSSVIKHIVHGIYAKNGKILLAEDSMINQKVAHNMLKKVGFDVDAVVNGAEAVKALEIKPYDLVLMDVQMPGIDGLEATRLIRSPDSTVLNRSIPIIAMTAHAMKGDREHFIEAGMNDYISKPFSFKALMELLSKWVTPVPRENTEDSLSAGKMIKAAESLVLDREVLFESAMGDKEFAMGLISTFMEELPRHMILLKNSIEQNDTSNVTFYAHKIKGTSSSLGCIALSGTAALMEKAGKNSKIDEIVTIMPELQKQTKLLMNEIKRI</sequence>
<dbReference type="Gene3D" id="3.30.565.10">
    <property type="entry name" value="Histidine kinase-like ATPase, C-terminal domain"/>
    <property type="match status" value="1"/>
</dbReference>
<feature type="domain" description="Response regulatory" evidence="18">
    <location>
        <begin position="453"/>
        <end position="574"/>
    </location>
</feature>
<dbReference type="InterPro" id="IPR011006">
    <property type="entry name" value="CheY-like_superfamily"/>
</dbReference>
<dbReference type="SMART" id="SM00387">
    <property type="entry name" value="HATPase_c"/>
    <property type="match status" value="1"/>
</dbReference>
<proteinExistence type="predicted"/>
<evidence type="ECO:0000256" key="14">
    <source>
        <dbReference type="PROSITE-ProRule" id="PRU00110"/>
    </source>
</evidence>
<feature type="domain" description="Histidine kinase" evidence="17">
    <location>
        <begin position="214"/>
        <end position="435"/>
    </location>
</feature>
<evidence type="ECO:0000256" key="5">
    <source>
        <dbReference type="ARBA" id="ARBA00022553"/>
    </source>
</evidence>
<dbReference type="InterPro" id="IPR035965">
    <property type="entry name" value="PAS-like_dom_sf"/>
</dbReference>
<evidence type="ECO:0000256" key="4">
    <source>
        <dbReference type="ARBA" id="ARBA00022475"/>
    </source>
</evidence>
<dbReference type="FunFam" id="3.30.565.10:FF:000010">
    <property type="entry name" value="Sensor histidine kinase RcsC"/>
    <property type="match status" value="1"/>
</dbReference>
<dbReference type="InterPro" id="IPR000014">
    <property type="entry name" value="PAS"/>
</dbReference>
<evidence type="ECO:0000256" key="16">
    <source>
        <dbReference type="SAM" id="MobiDB-lite"/>
    </source>
</evidence>
<dbReference type="CDD" id="cd00082">
    <property type="entry name" value="HisKA"/>
    <property type="match status" value="1"/>
</dbReference>
<dbReference type="SUPFAM" id="SSF55785">
    <property type="entry name" value="PYP-like sensor domain (PAS domain)"/>
    <property type="match status" value="1"/>
</dbReference>
<keyword evidence="7" id="KW-0812">Transmembrane</keyword>
<dbReference type="InterPro" id="IPR001789">
    <property type="entry name" value="Sig_transdc_resp-reg_receiver"/>
</dbReference>